<name>A0A9P6WTL0_RHIOR</name>
<evidence type="ECO:0000313" key="2">
    <source>
        <dbReference type="Proteomes" id="UP000716291"/>
    </source>
</evidence>
<comment type="caution">
    <text evidence="1">The sequence shown here is derived from an EMBL/GenBank/DDBJ whole genome shotgun (WGS) entry which is preliminary data.</text>
</comment>
<dbReference type="EMBL" id="JAANQT010009592">
    <property type="protein sequence ID" value="KAG1276759.1"/>
    <property type="molecule type" value="Genomic_DNA"/>
</dbReference>
<keyword evidence="2" id="KW-1185">Reference proteome</keyword>
<reference evidence="1" key="1">
    <citation type="journal article" date="2020" name="Microb. Genom.">
        <title>Genetic diversity of clinical and environmental Mucorales isolates obtained from an investigation of mucormycosis cases among solid organ transplant recipients.</title>
        <authorList>
            <person name="Nguyen M.H."/>
            <person name="Kaul D."/>
            <person name="Muto C."/>
            <person name="Cheng S.J."/>
            <person name="Richter R.A."/>
            <person name="Bruno V.M."/>
            <person name="Liu G."/>
            <person name="Beyhan S."/>
            <person name="Sundermann A.J."/>
            <person name="Mounaud S."/>
            <person name="Pasculle A.W."/>
            <person name="Nierman W.C."/>
            <person name="Driscoll E."/>
            <person name="Cumbie R."/>
            <person name="Clancy C.J."/>
            <person name="Dupont C.L."/>
        </authorList>
    </citation>
    <scope>NUCLEOTIDE SEQUENCE</scope>
    <source>
        <strain evidence="1">GL11</strain>
    </source>
</reference>
<evidence type="ECO:0000313" key="1">
    <source>
        <dbReference type="EMBL" id="KAG1276759.1"/>
    </source>
</evidence>
<protein>
    <submittedName>
        <fullName evidence="1">Uncharacterized protein</fullName>
    </submittedName>
</protein>
<organism evidence="1 2">
    <name type="scientific">Rhizopus oryzae</name>
    <name type="common">Mucormycosis agent</name>
    <name type="synonym">Rhizopus arrhizus var. delemar</name>
    <dbReference type="NCBI Taxonomy" id="64495"/>
    <lineage>
        <taxon>Eukaryota</taxon>
        <taxon>Fungi</taxon>
        <taxon>Fungi incertae sedis</taxon>
        <taxon>Mucoromycota</taxon>
        <taxon>Mucoromycotina</taxon>
        <taxon>Mucoromycetes</taxon>
        <taxon>Mucorales</taxon>
        <taxon>Mucorineae</taxon>
        <taxon>Rhizopodaceae</taxon>
        <taxon>Rhizopus</taxon>
    </lineage>
</organism>
<accession>A0A9P6WTL0</accession>
<sequence>MLRVQRAEQRNVHMAVALAFGDLGVQLRARGDGFRIVVGHVDHDGAAARRRRARGPAQAFLVQLAA</sequence>
<proteinExistence type="predicted"/>
<dbReference type="AlphaFoldDB" id="A0A9P6WTL0"/>
<dbReference type="Proteomes" id="UP000716291">
    <property type="component" value="Unassembled WGS sequence"/>
</dbReference>
<gene>
    <name evidence="1" type="ORF">G6F64_014773</name>
</gene>